<comment type="subunit">
    <text evidence="8">Homodimer.</text>
</comment>
<dbReference type="GeneID" id="13797373"/>
<keyword evidence="6 8" id="KW-0460">Magnesium</keyword>
<dbReference type="InterPro" id="IPR022310">
    <property type="entry name" value="NAD/GMP_synthase"/>
</dbReference>
<dbReference type="GO" id="GO:0004359">
    <property type="term" value="F:glutaminase activity"/>
    <property type="evidence" value="ECO:0007669"/>
    <property type="project" value="InterPro"/>
</dbReference>
<feature type="binding site" evidence="8">
    <location>
        <position position="145"/>
    </location>
    <ligand>
        <name>Mg(2+)</name>
        <dbReference type="ChEBI" id="CHEBI:18420"/>
    </ligand>
</feature>
<dbReference type="EMBL" id="CP002408">
    <property type="protein sequence ID" value="AFU60475.1"/>
    <property type="molecule type" value="Genomic_DNA"/>
</dbReference>
<keyword evidence="7 8" id="KW-0520">NAD</keyword>
<dbReference type="EC" id="6.3.1.5" evidence="8 10"/>
<dbReference type="Gene3D" id="3.40.50.620">
    <property type="entry name" value="HUPs"/>
    <property type="match status" value="1"/>
</dbReference>
<evidence type="ECO:0000256" key="7">
    <source>
        <dbReference type="ARBA" id="ARBA00023027"/>
    </source>
</evidence>
<sequence length="267" mass="29242">MPAMLEKLVDQDFGKISGQIERSISGYVSKSSAKGLVVGLSGGLDSSVVLKLAANALLPSRVLGIVMPSDTTPKEDVDHAVKLAASFGVRYHVIDINPLLEKYAEVLPEDKKARGNLMARIRMNILYYYANINGYIVAGTSDKSELQIGYFTKFGDGAADILPIAGLYKTQVRALARHLGIPNEIVEKKSSPRLWLDHLAEQEIGMDYEVMDPILYLLVDRKMKPKAAAKRLGLPVSQVNRVKGMIETSLHKRSMPVAVSSINNSSF</sequence>
<evidence type="ECO:0000256" key="5">
    <source>
        <dbReference type="ARBA" id="ARBA00022840"/>
    </source>
</evidence>
<dbReference type="Pfam" id="PF02540">
    <property type="entry name" value="NAD_synthase"/>
    <property type="match status" value="1"/>
</dbReference>
<dbReference type="PANTHER" id="PTHR23090:SF9">
    <property type="entry name" value="GLUTAMINE-DEPENDENT NAD(+) SYNTHETASE"/>
    <property type="match status" value="1"/>
</dbReference>
<evidence type="ECO:0000256" key="3">
    <source>
        <dbReference type="ARBA" id="ARBA00022723"/>
    </source>
</evidence>
<dbReference type="GO" id="GO:0003952">
    <property type="term" value="F:NAD+ synthase (glutamine-hydrolyzing) activity"/>
    <property type="evidence" value="ECO:0007669"/>
    <property type="project" value="InterPro"/>
</dbReference>
<gene>
    <name evidence="8 12" type="primary">nadE</name>
    <name evidence="12" type="ordered locus">Ngar_c35620</name>
</gene>
<evidence type="ECO:0000256" key="9">
    <source>
        <dbReference type="RuleBase" id="RU003811"/>
    </source>
</evidence>
<keyword evidence="3 8" id="KW-0479">Metal-binding</keyword>
<dbReference type="CDD" id="cd00553">
    <property type="entry name" value="NAD_synthase"/>
    <property type="match status" value="1"/>
</dbReference>
<feature type="binding site" description="in other chain" evidence="8">
    <location>
        <begin position="251"/>
        <end position="252"/>
    </location>
    <ligand>
        <name>deamido-NAD(+)</name>
        <dbReference type="ChEBI" id="CHEBI:58437"/>
        <note>ligand shared between two neighboring subunits</note>
    </ligand>
</feature>
<evidence type="ECO:0000256" key="1">
    <source>
        <dbReference type="ARBA" id="ARBA00005859"/>
    </source>
</evidence>
<evidence type="ECO:0000259" key="11">
    <source>
        <dbReference type="Pfam" id="PF02540"/>
    </source>
</evidence>
<dbReference type="HOGENOM" id="CLU_059327_1_1_2"/>
<feature type="domain" description="NAD/GMP synthase" evidence="11">
    <location>
        <begin position="19"/>
        <end position="256"/>
    </location>
</feature>
<dbReference type="FunFam" id="3.40.50.620:FF:000106">
    <property type="entry name" value="Glutamine-dependent NAD(+) synthetase"/>
    <property type="match status" value="1"/>
</dbReference>
<dbReference type="PATRIC" id="fig|1237085.11.peg.3566"/>
<dbReference type="InterPro" id="IPR022926">
    <property type="entry name" value="NH(3)-dep_NAD(+)_synth"/>
</dbReference>
<evidence type="ECO:0000256" key="2">
    <source>
        <dbReference type="ARBA" id="ARBA00022598"/>
    </source>
</evidence>
<feature type="binding site" evidence="8">
    <location>
        <position position="169"/>
    </location>
    <ligand>
        <name>ATP</name>
        <dbReference type="ChEBI" id="CHEBI:30616"/>
    </ligand>
</feature>
<organism evidence="12 13">
    <name type="scientific">Nitrososphaera gargensis (strain Ga9.2)</name>
    <dbReference type="NCBI Taxonomy" id="1237085"/>
    <lineage>
        <taxon>Archaea</taxon>
        <taxon>Nitrososphaerota</taxon>
        <taxon>Nitrososphaeria</taxon>
        <taxon>Nitrososphaerales</taxon>
        <taxon>Nitrososphaeraceae</taxon>
        <taxon>Nitrososphaera</taxon>
    </lineage>
</organism>
<dbReference type="GO" id="GO:0008795">
    <property type="term" value="F:NAD+ synthase activity"/>
    <property type="evidence" value="ECO:0007669"/>
    <property type="project" value="UniProtKB-UniRule"/>
</dbReference>
<feature type="binding site" evidence="8">
    <location>
        <position position="191"/>
    </location>
    <ligand>
        <name>ATP</name>
        <dbReference type="ChEBI" id="CHEBI:30616"/>
    </ligand>
</feature>
<dbReference type="AlphaFoldDB" id="K0IK20"/>
<comment type="function">
    <text evidence="8">Catalyzes the ATP-dependent amidation of deamido-NAD to form NAD. Uses ammonia as a nitrogen source.</text>
</comment>
<dbReference type="GO" id="GO:0005737">
    <property type="term" value="C:cytoplasm"/>
    <property type="evidence" value="ECO:0007669"/>
    <property type="project" value="InterPro"/>
</dbReference>
<dbReference type="InParanoid" id="K0IK20"/>
<feature type="binding site" evidence="8">
    <location>
        <begin position="39"/>
        <end position="46"/>
    </location>
    <ligand>
        <name>ATP</name>
        <dbReference type="ChEBI" id="CHEBI:30616"/>
    </ligand>
</feature>
<dbReference type="UniPathway" id="UPA00253">
    <property type="reaction ID" value="UER00333"/>
</dbReference>
<evidence type="ECO:0000256" key="10">
    <source>
        <dbReference type="RuleBase" id="RU003812"/>
    </source>
</evidence>
<feature type="binding site" description="in other chain" evidence="8">
    <location>
        <position position="153"/>
    </location>
    <ligand>
        <name>deamido-NAD(+)</name>
        <dbReference type="ChEBI" id="CHEBI:58437"/>
        <note>ligand shared between two neighboring subunits</note>
    </ligand>
</feature>
<comment type="catalytic activity">
    <reaction evidence="8 10">
        <text>deamido-NAD(+) + NH4(+) + ATP = AMP + diphosphate + NAD(+) + H(+)</text>
        <dbReference type="Rhea" id="RHEA:21188"/>
        <dbReference type="ChEBI" id="CHEBI:15378"/>
        <dbReference type="ChEBI" id="CHEBI:28938"/>
        <dbReference type="ChEBI" id="CHEBI:30616"/>
        <dbReference type="ChEBI" id="CHEBI:33019"/>
        <dbReference type="ChEBI" id="CHEBI:57540"/>
        <dbReference type="ChEBI" id="CHEBI:58437"/>
        <dbReference type="ChEBI" id="CHEBI:456215"/>
        <dbReference type="EC" id="6.3.1.5"/>
    </reaction>
</comment>
<reference evidence="12 13" key="1">
    <citation type="journal article" date="2012" name="Environ. Microbiol.">
        <title>The genome of the ammonia-oxidizing Candidatus Nitrososphaera gargensis: insights into metabolic versatility and environmental adaptations.</title>
        <authorList>
            <person name="Spang A."/>
            <person name="Poehlein A."/>
            <person name="Offre P."/>
            <person name="Zumbragel S."/>
            <person name="Haider S."/>
            <person name="Rychlik N."/>
            <person name="Nowka B."/>
            <person name="Schmeisser C."/>
            <person name="Lebedeva E.V."/>
            <person name="Rattei T."/>
            <person name="Bohm C."/>
            <person name="Schmid M."/>
            <person name="Galushko A."/>
            <person name="Hatzenpichler R."/>
            <person name="Weinmaier T."/>
            <person name="Daniel R."/>
            <person name="Schleper C."/>
            <person name="Spieck E."/>
            <person name="Streit W."/>
            <person name="Wagner M."/>
        </authorList>
    </citation>
    <scope>NUCLEOTIDE SEQUENCE [LARGE SCALE GENOMIC DNA]</scope>
    <source>
        <strain evidence="13">Ga9.2</strain>
    </source>
</reference>
<evidence type="ECO:0000313" key="12">
    <source>
        <dbReference type="EMBL" id="AFU60475.1"/>
    </source>
</evidence>
<protein>
    <recommendedName>
        <fullName evidence="8 10">NH(3)-dependent NAD(+) synthetase</fullName>
        <ecNumber evidence="8 10">6.3.1.5</ecNumber>
    </recommendedName>
</protein>
<dbReference type="OrthoDB" id="39312at2157"/>
<dbReference type="NCBIfam" id="NF010587">
    <property type="entry name" value="PRK13980.1"/>
    <property type="match status" value="1"/>
</dbReference>
<keyword evidence="5 8" id="KW-0067">ATP-binding</keyword>
<dbReference type="FunCoup" id="K0IK20">
    <property type="interactions" value="62"/>
</dbReference>
<name>K0IK20_NITGG</name>
<comment type="similarity">
    <text evidence="1 8 9">Belongs to the NAD synthetase family.</text>
</comment>
<dbReference type="STRING" id="1237085.Ngar_c35620"/>
<dbReference type="GO" id="GO:0009435">
    <property type="term" value="P:NAD+ biosynthetic process"/>
    <property type="evidence" value="ECO:0007669"/>
    <property type="project" value="UniProtKB-UniRule"/>
</dbReference>
<dbReference type="GO" id="GO:0005524">
    <property type="term" value="F:ATP binding"/>
    <property type="evidence" value="ECO:0007669"/>
    <property type="project" value="UniProtKB-UniRule"/>
</dbReference>
<dbReference type="InterPro" id="IPR014729">
    <property type="entry name" value="Rossmann-like_a/b/a_fold"/>
</dbReference>
<proteinExistence type="inferred from homology"/>
<dbReference type="HAMAP" id="MF_00193">
    <property type="entry name" value="NadE_ammonia_dep"/>
    <property type="match status" value="1"/>
</dbReference>
<evidence type="ECO:0000256" key="8">
    <source>
        <dbReference type="HAMAP-Rule" id="MF_00193"/>
    </source>
</evidence>
<keyword evidence="4 8" id="KW-0547">Nucleotide-binding</keyword>
<dbReference type="GO" id="GO:0046872">
    <property type="term" value="F:metal ion binding"/>
    <property type="evidence" value="ECO:0007669"/>
    <property type="project" value="UniProtKB-KW"/>
</dbReference>
<feature type="binding site" evidence="8">
    <location>
        <position position="160"/>
    </location>
    <ligand>
        <name>deamido-NAD(+)</name>
        <dbReference type="ChEBI" id="CHEBI:58437"/>
        <note>ligand shared between two neighboring subunits</note>
    </ligand>
</feature>
<feature type="binding site" description="in other chain" evidence="8">
    <location>
        <position position="120"/>
    </location>
    <ligand>
        <name>deamido-NAD(+)</name>
        <dbReference type="ChEBI" id="CHEBI:58437"/>
        <note>ligand shared between two neighboring subunits</note>
    </ligand>
</feature>
<keyword evidence="2 8" id="KW-0436">Ligase</keyword>
<accession>K0IK20</accession>
<feature type="binding site" evidence="8">
    <location>
        <position position="45"/>
    </location>
    <ligand>
        <name>Mg(2+)</name>
        <dbReference type="ChEBI" id="CHEBI:18420"/>
    </ligand>
</feature>
<comment type="pathway">
    <text evidence="8">Cofactor biosynthesis; NAD(+) biosynthesis; NAD(+) from deamido-NAD(+) (ammonia route): step 1/1.</text>
</comment>
<feature type="binding site" evidence="8">
    <location>
        <position position="140"/>
    </location>
    <ligand>
        <name>ATP</name>
        <dbReference type="ChEBI" id="CHEBI:30616"/>
    </ligand>
</feature>
<dbReference type="SUPFAM" id="SSF52402">
    <property type="entry name" value="Adenine nucleotide alpha hydrolases-like"/>
    <property type="match status" value="1"/>
</dbReference>
<keyword evidence="13" id="KW-1185">Reference proteome</keyword>
<dbReference type="KEGG" id="nga:Ngar_c35620"/>
<dbReference type="RefSeq" id="WP_015021007.1">
    <property type="nucleotide sequence ID" value="NC_018719.1"/>
</dbReference>
<dbReference type="PANTHER" id="PTHR23090">
    <property type="entry name" value="NH 3 /GLUTAMINE-DEPENDENT NAD + SYNTHETASE"/>
    <property type="match status" value="1"/>
</dbReference>
<evidence type="ECO:0000256" key="6">
    <source>
        <dbReference type="ARBA" id="ARBA00022842"/>
    </source>
</evidence>
<dbReference type="NCBIfam" id="TIGR00552">
    <property type="entry name" value="nadE"/>
    <property type="match status" value="1"/>
</dbReference>
<evidence type="ECO:0000313" key="13">
    <source>
        <dbReference type="Proteomes" id="UP000008037"/>
    </source>
</evidence>
<dbReference type="Proteomes" id="UP000008037">
    <property type="component" value="Chromosome"/>
</dbReference>
<dbReference type="InterPro" id="IPR003694">
    <property type="entry name" value="NAD_synthase"/>
</dbReference>
<evidence type="ECO:0000256" key="4">
    <source>
        <dbReference type="ARBA" id="ARBA00022741"/>
    </source>
</evidence>